<reference evidence="14 15" key="1">
    <citation type="journal article" date="2011" name="J. Bacteriol.">
        <title>Genome sequence of strain IMCC3088, a proteorhodopsin-containing marine bacterium belonging to the OM60/NOR5 clade.</title>
        <authorList>
            <person name="Jang Y."/>
            <person name="Oh H.M."/>
            <person name="Kang I."/>
            <person name="Lee K."/>
            <person name="Yang S.J."/>
            <person name="Cho J.C."/>
        </authorList>
    </citation>
    <scope>NUCLEOTIDE SEQUENCE [LARGE SCALE GENOMIC DNA]</scope>
    <source>
        <strain evidence="14 15">IMCC3088</strain>
    </source>
</reference>
<dbReference type="PRINTS" id="PR01181">
    <property type="entry name" value="DAPDCRBXLASE"/>
</dbReference>
<dbReference type="GO" id="GO:0009089">
    <property type="term" value="P:lysine biosynthetic process via diaminopimelate"/>
    <property type="evidence" value="ECO:0007669"/>
    <property type="project" value="UniProtKB-UniRule"/>
</dbReference>
<evidence type="ECO:0000256" key="1">
    <source>
        <dbReference type="ARBA" id="ARBA00001933"/>
    </source>
</evidence>
<dbReference type="EMBL" id="AEIG01000045">
    <property type="protein sequence ID" value="EGG29560.1"/>
    <property type="molecule type" value="Genomic_DNA"/>
</dbReference>
<evidence type="ECO:0000256" key="10">
    <source>
        <dbReference type="ARBA" id="ARBA00066427"/>
    </source>
</evidence>
<comment type="caution">
    <text evidence="14">The sequence shown here is derived from an EMBL/GenBank/DDBJ whole genome shotgun (WGS) entry which is preliminary data.</text>
</comment>
<comment type="cofactor">
    <cofactor evidence="1">
        <name>pyridoxal 5'-phosphate</name>
        <dbReference type="ChEBI" id="CHEBI:597326"/>
    </cofactor>
</comment>
<dbReference type="InterPro" id="IPR029066">
    <property type="entry name" value="PLP-binding_barrel"/>
</dbReference>
<dbReference type="NCBIfam" id="TIGR01048">
    <property type="entry name" value="lysA"/>
    <property type="match status" value="1"/>
</dbReference>
<keyword evidence="2" id="KW-0028">Amino-acid biosynthesis</keyword>
<dbReference type="PROSITE" id="PS00879">
    <property type="entry name" value="ODR_DC_2_2"/>
    <property type="match status" value="1"/>
</dbReference>
<evidence type="ECO:0000256" key="7">
    <source>
        <dbReference type="ARBA" id="ARBA00050464"/>
    </source>
</evidence>
<dbReference type="SUPFAM" id="SSF50621">
    <property type="entry name" value="Alanine racemase C-terminal domain-like"/>
    <property type="match status" value="1"/>
</dbReference>
<dbReference type="InterPro" id="IPR009006">
    <property type="entry name" value="Ala_racemase/Decarboxylase_C"/>
</dbReference>
<dbReference type="AlphaFoldDB" id="F3L281"/>
<dbReference type="EC" id="4.1.1.20" evidence="10 12"/>
<keyword evidence="4" id="KW-0663">Pyridoxal phosphate</keyword>
<dbReference type="FunFam" id="2.40.37.10:FF:000003">
    <property type="entry name" value="Diaminopimelate decarboxylase"/>
    <property type="match status" value="1"/>
</dbReference>
<dbReference type="STRING" id="2518989.IMCC3088_1648"/>
<dbReference type="InterPro" id="IPR022657">
    <property type="entry name" value="De-COase2_CS"/>
</dbReference>
<dbReference type="Gene3D" id="3.20.20.10">
    <property type="entry name" value="Alanine racemase"/>
    <property type="match status" value="1"/>
</dbReference>
<feature type="domain" description="Orn/DAP/Arg decarboxylase 2 N-terminal" evidence="13">
    <location>
        <begin position="2"/>
        <end position="181"/>
    </location>
</feature>
<protein>
    <recommendedName>
        <fullName evidence="11 12">Diaminopimelate decarboxylase</fullName>
        <ecNumber evidence="10 12">4.1.1.20</ecNumber>
    </recommendedName>
</protein>
<dbReference type="eggNOG" id="COG0019">
    <property type="taxonomic scope" value="Bacteria"/>
</dbReference>
<dbReference type="InterPro" id="IPR022644">
    <property type="entry name" value="De-COase2_N"/>
</dbReference>
<evidence type="ECO:0000256" key="8">
    <source>
        <dbReference type="ARBA" id="ARBA00060643"/>
    </source>
</evidence>
<dbReference type="PANTHER" id="PTHR43727">
    <property type="entry name" value="DIAMINOPIMELATE DECARBOXYLASE"/>
    <property type="match status" value="1"/>
</dbReference>
<keyword evidence="3" id="KW-0210">Decarboxylase</keyword>
<comment type="pathway">
    <text evidence="8">Amino-acid biosynthesis; L-lysine biosynthesis via DAP pathway; L-lysine from DL-2,6-diaminopimelate: step 1/1.</text>
</comment>
<dbReference type="SUPFAM" id="SSF51419">
    <property type="entry name" value="PLP-binding barrel"/>
    <property type="match status" value="1"/>
</dbReference>
<evidence type="ECO:0000256" key="12">
    <source>
        <dbReference type="NCBIfam" id="TIGR01048"/>
    </source>
</evidence>
<evidence type="ECO:0000256" key="5">
    <source>
        <dbReference type="ARBA" id="ARBA00023154"/>
    </source>
</evidence>
<comment type="similarity">
    <text evidence="9">Belongs to the Orn/Lys/Arg decarboxylase class-II family. LysA subfamily.</text>
</comment>
<keyword evidence="5" id="KW-0457">Lysine biosynthesis</keyword>
<comment type="catalytic activity">
    <reaction evidence="7">
        <text>meso-2,6-diaminopimelate + H(+) = L-lysine + CO2</text>
        <dbReference type="Rhea" id="RHEA:15101"/>
        <dbReference type="ChEBI" id="CHEBI:15378"/>
        <dbReference type="ChEBI" id="CHEBI:16526"/>
        <dbReference type="ChEBI" id="CHEBI:32551"/>
        <dbReference type="ChEBI" id="CHEBI:57791"/>
        <dbReference type="EC" id="4.1.1.20"/>
    </reaction>
</comment>
<evidence type="ECO:0000256" key="3">
    <source>
        <dbReference type="ARBA" id="ARBA00022793"/>
    </source>
</evidence>
<dbReference type="FunFam" id="3.20.20.10:FF:000003">
    <property type="entry name" value="Diaminopimelate decarboxylase"/>
    <property type="match status" value="1"/>
</dbReference>
<gene>
    <name evidence="14" type="ORF">IMCC3088_1648</name>
</gene>
<dbReference type="GO" id="GO:0008836">
    <property type="term" value="F:diaminopimelate decarboxylase activity"/>
    <property type="evidence" value="ECO:0007669"/>
    <property type="project" value="UniProtKB-UniRule"/>
</dbReference>
<sequence length="315" mass="34388">MFSGVAKKREEMVAALEAGIHCFNVESVAELELLAEVAQELGKEAPVSLRVNPDVDAKTHPYISTGLAENKFGISMEHAYQAYAFVHATEGLRVIGIDCHIGSQLTELAPFKDALDRVLDLVDRLREAGIVLEHVDAGGGLGVRYKDETPPDITDYVRALKGPLAARGLGLMLEPGRSIVANAGTLITQVDFLKTTEKHNFALVDAAMNDLLRPALYQAWMDIKPLEVNSDVTEKAWNIVGPVCETGDFLGKDRRLALSAGDRLAVLGAGAYGFVMASNYNTRPRAAEIMIDGDQMHLVRERETVADLFKHEHLL</sequence>
<dbReference type="Pfam" id="PF02784">
    <property type="entry name" value="Orn_Arg_deC_N"/>
    <property type="match status" value="1"/>
</dbReference>
<evidence type="ECO:0000256" key="9">
    <source>
        <dbReference type="ARBA" id="ARBA00060983"/>
    </source>
</evidence>
<dbReference type="CDD" id="cd06828">
    <property type="entry name" value="PLPDE_III_DapDC"/>
    <property type="match status" value="1"/>
</dbReference>
<dbReference type="Gene3D" id="2.40.37.10">
    <property type="entry name" value="Lyase, Ornithine Decarboxylase, Chain A, domain 1"/>
    <property type="match status" value="1"/>
</dbReference>
<evidence type="ECO:0000256" key="6">
    <source>
        <dbReference type="ARBA" id="ARBA00023239"/>
    </source>
</evidence>
<evidence type="ECO:0000313" key="15">
    <source>
        <dbReference type="Proteomes" id="UP000005615"/>
    </source>
</evidence>
<accession>F3L281</accession>
<keyword evidence="15" id="KW-1185">Reference proteome</keyword>
<evidence type="ECO:0000256" key="4">
    <source>
        <dbReference type="ARBA" id="ARBA00022898"/>
    </source>
</evidence>
<dbReference type="PANTHER" id="PTHR43727:SF2">
    <property type="entry name" value="GROUP IV DECARBOXYLASE"/>
    <property type="match status" value="1"/>
</dbReference>
<dbReference type="InterPro" id="IPR002986">
    <property type="entry name" value="DAP_deCOOHase_LysA"/>
</dbReference>
<keyword evidence="6" id="KW-0456">Lyase</keyword>
<name>F3L281_9GAMM</name>
<evidence type="ECO:0000313" key="14">
    <source>
        <dbReference type="EMBL" id="EGG29560.1"/>
    </source>
</evidence>
<proteinExistence type="inferred from homology"/>
<evidence type="ECO:0000256" key="2">
    <source>
        <dbReference type="ARBA" id="ARBA00022605"/>
    </source>
</evidence>
<dbReference type="Proteomes" id="UP000005615">
    <property type="component" value="Unassembled WGS sequence"/>
</dbReference>
<evidence type="ECO:0000256" key="11">
    <source>
        <dbReference type="ARBA" id="ARBA00074972"/>
    </source>
</evidence>
<organism evidence="14 15">
    <name type="scientific">Aequoribacter fuscus</name>
    <dbReference type="NCBI Taxonomy" id="2518989"/>
    <lineage>
        <taxon>Bacteria</taxon>
        <taxon>Pseudomonadati</taxon>
        <taxon>Pseudomonadota</taxon>
        <taxon>Gammaproteobacteria</taxon>
        <taxon>Cellvibrionales</taxon>
        <taxon>Halieaceae</taxon>
        <taxon>Aequoribacter</taxon>
    </lineage>
</organism>
<evidence type="ECO:0000259" key="13">
    <source>
        <dbReference type="Pfam" id="PF02784"/>
    </source>
</evidence>